<dbReference type="AlphaFoldDB" id="A0A0V8E3P4"/>
<organism evidence="1 2">
    <name type="scientific">Lactococcus lactis subsp. lactis</name>
    <name type="common">Streptococcus lactis</name>
    <dbReference type="NCBI Taxonomy" id="1360"/>
    <lineage>
        <taxon>Bacteria</taxon>
        <taxon>Bacillati</taxon>
        <taxon>Bacillota</taxon>
        <taxon>Bacilli</taxon>
        <taxon>Lactobacillales</taxon>
        <taxon>Streptococcaceae</taxon>
        <taxon>Lactococcus</taxon>
    </lineage>
</organism>
<accession>A0A0V8E3P4</accession>
<evidence type="ECO:0000313" key="2">
    <source>
        <dbReference type="Proteomes" id="UP000053719"/>
    </source>
</evidence>
<reference evidence="2" key="1">
    <citation type="submission" date="2015-10" db="EMBL/GenBank/DDBJ databases">
        <title>Draft Genome Sequences of 11 Lactococcus lactis subspecies cremoris strains.</title>
        <authorList>
            <person name="Wels M."/>
            <person name="Backus L."/>
            <person name="Boekhorst J."/>
            <person name="Dijkstra A."/>
            <person name="Beerthuizen M."/>
            <person name="Kelly W."/>
            <person name="Siezen R."/>
            <person name="Bachmann H."/>
            <person name="Van Hijum S."/>
        </authorList>
    </citation>
    <scope>NUCLEOTIDE SEQUENCE [LARGE SCALE GENOMIC DNA]</scope>
    <source>
        <strain evidence="2">M20</strain>
    </source>
</reference>
<evidence type="ECO:0008006" key="3">
    <source>
        <dbReference type="Google" id="ProtNLM"/>
    </source>
</evidence>
<dbReference type="EMBL" id="LKLU01000094">
    <property type="protein sequence ID" value="KSU20202.1"/>
    <property type="molecule type" value="Genomic_DNA"/>
</dbReference>
<evidence type="ECO:0000313" key="1">
    <source>
        <dbReference type="EMBL" id="KSU20202.1"/>
    </source>
</evidence>
<dbReference type="Proteomes" id="UP000053719">
    <property type="component" value="Unassembled WGS sequence"/>
</dbReference>
<sequence length="136" mass="14906">MGATMDVIGIDELLQKLSQKFSKAKVDRVVNKALNTEADTETEELRSSLNSAYHDTGLSADGVTHGKVSRSSGYPVIKMGNGGEHWRLIHLNEWGYTKDGTYHPGAGHGIMTKFVEERKGDYLNRITNGLGELIDG</sequence>
<gene>
    <name evidence="1" type="ORF">M20_1636</name>
</gene>
<comment type="caution">
    <text evidence="1">The sequence shown here is derived from an EMBL/GenBank/DDBJ whole genome shotgun (WGS) entry which is preliminary data.</text>
</comment>
<protein>
    <recommendedName>
        <fullName evidence="3">HK97 gp10 family phage protein</fullName>
    </recommendedName>
</protein>
<name>A0A0V8E3P4_LACLL</name>
<dbReference type="RefSeq" id="WP_052062145.1">
    <property type="nucleotide sequence ID" value="NZ_LKLU01000094.1"/>
</dbReference>
<proteinExistence type="predicted"/>
<dbReference type="PATRIC" id="fig|1360.114.peg.648"/>